<keyword evidence="5" id="KW-0963">Cytoplasm</keyword>
<evidence type="ECO:0000256" key="10">
    <source>
        <dbReference type="ARBA" id="ARBA00022833"/>
    </source>
</evidence>
<dbReference type="GO" id="GO:0048306">
    <property type="term" value="F:calcium-dependent protein binding"/>
    <property type="evidence" value="ECO:0007669"/>
    <property type="project" value="TreeGrafter"/>
</dbReference>
<keyword evidence="9" id="KW-0677">Repeat</keyword>
<dbReference type="GO" id="GO:0005886">
    <property type="term" value="C:plasma membrane"/>
    <property type="evidence" value="ECO:0007669"/>
    <property type="project" value="UniProtKB-SubCell"/>
</dbReference>
<dbReference type="Proteomes" id="UP000694547">
    <property type="component" value="Chromosome 6"/>
</dbReference>
<name>A0A8C8UCM2_PERMB</name>
<dbReference type="InterPro" id="IPR018247">
    <property type="entry name" value="EF_Hand_1_Ca_BS"/>
</dbReference>
<reference evidence="15" key="3">
    <citation type="submission" date="2025-09" db="UniProtKB">
        <authorList>
            <consortium name="Ensembl"/>
        </authorList>
    </citation>
    <scope>IDENTIFICATION</scope>
</reference>
<dbReference type="PROSITE" id="PS00018">
    <property type="entry name" value="EF_HAND_1"/>
    <property type="match status" value="1"/>
</dbReference>
<dbReference type="Pfam" id="PF01023">
    <property type="entry name" value="S_100"/>
    <property type="match status" value="1"/>
</dbReference>
<dbReference type="InterPro" id="IPR013787">
    <property type="entry name" value="S100_Ca-bd_sub"/>
</dbReference>
<dbReference type="Gene3D" id="1.10.238.10">
    <property type="entry name" value="EF-hand"/>
    <property type="match status" value="1"/>
</dbReference>
<dbReference type="GO" id="GO:0005634">
    <property type="term" value="C:nucleus"/>
    <property type="evidence" value="ECO:0007669"/>
    <property type="project" value="TreeGrafter"/>
</dbReference>
<evidence type="ECO:0000313" key="15">
    <source>
        <dbReference type="Ensembl" id="ENSPEMP00000030403.1"/>
    </source>
</evidence>
<evidence type="ECO:0000256" key="3">
    <source>
        <dbReference type="ARBA" id="ARBA00004613"/>
    </source>
</evidence>
<reference evidence="15 16" key="1">
    <citation type="submission" date="2018-10" db="EMBL/GenBank/DDBJ databases">
        <title>Improved assembly of the deer mouse Peromyscus maniculatus genome.</title>
        <authorList>
            <person name="Lassance J.-M."/>
            <person name="Hoekstra H.E."/>
        </authorList>
    </citation>
    <scope>NUCLEOTIDE SEQUENCE [LARGE SCALE GENOMIC DNA]</scope>
</reference>
<evidence type="ECO:0000256" key="13">
    <source>
        <dbReference type="SAM" id="MobiDB-lite"/>
    </source>
</evidence>
<evidence type="ECO:0000256" key="4">
    <source>
        <dbReference type="ARBA" id="ARBA00022475"/>
    </source>
</evidence>
<keyword evidence="16" id="KW-1185">Reference proteome</keyword>
<accession>A0A8C8UCM2</accession>
<comment type="subcellular location">
    <subcellularLocation>
        <location evidence="1">Cell membrane</location>
    </subcellularLocation>
    <subcellularLocation>
        <location evidence="2">Cytoplasm</location>
    </subcellularLocation>
    <subcellularLocation>
        <location evidence="3">Secreted</location>
    </subcellularLocation>
</comment>
<dbReference type="GO" id="GO:0070488">
    <property type="term" value="P:neutrophil aggregation"/>
    <property type="evidence" value="ECO:0007669"/>
    <property type="project" value="TreeGrafter"/>
</dbReference>
<dbReference type="PANTHER" id="PTHR11639:SF79">
    <property type="entry name" value="PROTEIN S100-A9"/>
    <property type="match status" value="1"/>
</dbReference>
<dbReference type="GO" id="GO:0061844">
    <property type="term" value="P:antimicrobial humoral immune response mediated by antimicrobial peptide"/>
    <property type="evidence" value="ECO:0007669"/>
    <property type="project" value="TreeGrafter"/>
</dbReference>
<feature type="domain" description="EF-hand" evidence="14">
    <location>
        <begin position="68"/>
        <end position="103"/>
    </location>
</feature>
<dbReference type="GO" id="GO:0043542">
    <property type="term" value="P:endothelial cell migration"/>
    <property type="evidence" value="ECO:0007669"/>
    <property type="project" value="TreeGrafter"/>
</dbReference>
<keyword evidence="8" id="KW-0479">Metal-binding</keyword>
<evidence type="ECO:0000256" key="2">
    <source>
        <dbReference type="ARBA" id="ARBA00004496"/>
    </source>
</evidence>
<protein>
    <recommendedName>
        <fullName evidence="14">EF-hand domain-containing protein</fullName>
    </recommendedName>
</protein>
<dbReference type="SMART" id="SM01394">
    <property type="entry name" value="S_100"/>
    <property type="match status" value="1"/>
</dbReference>
<evidence type="ECO:0000259" key="14">
    <source>
        <dbReference type="PROSITE" id="PS50222"/>
    </source>
</evidence>
<feature type="compositionally biased region" description="Basic and acidic residues" evidence="13">
    <location>
        <begin position="130"/>
        <end position="141"/>
    </location>
</feature>
<keyword evidence="6" id="KW-0964">Secreted</keyword>
<evidence type="ECO:0000256" key="6">
    <source>
        <dbReference type="ARBA" id="ARBA00022525"/>
    </source>
</evidence>
<dbReference type="GO" id="GO:0014002">
    <property type="term" value="P:astrocyte development"/>
    <property type="evidence" value="ECO:0007669"/>
    <property type="project" value="TreeGrafter"/>
</dbReference>
<dbReference type="InterPro" id="IPR002048">
    <property type="entry name" value="EF_hand_dom"/>
</dbReference>
<feature type="region of interest" description="Disordered" evidence="13">
    <location>
        <begin position="109"/>
        <end position="141"/>
    </location>
</feature>
<dbReference type="GeneTree" id="ENSGT00940000161606"/>
<dbReference type="GO" id="GO:0002523">
    <property type="term" value="P:leukocyte migration involved in inflammatory response"/>
    <property type="evidence" value="ECO:0007669"/>
    <property type="project" value="TreeGrafter"/>
</dbReference>
<evidence type="ECO:0000256" key="9">
    <source>
        <dbReference type="ARBA" id="ARBA00022737"/>
    </source>
</evidence>
<dbReference type="Pfam" id="PF00036">
    <property type="entry name" value="EF-hand_1"/>
    <property type="match status" value="1"/>
</dbReference>
<dbReference type="PANTHER" id="PTHR11639">
    <property type="entry name" value="S100 CALCIUM-BINDING PROTEIN"/>
    <property type="match status" value="1"/>
</dbReference>
<evidence type="ECO:0000256" key="11">
    <source>
        <dbReference type="ARBA" id="ARBA00022837"/>
    </source>
</evidence>
<dbReference type="InterPro" id="IPR011992">
    <property type="entry name" value="EF-hand-dom_pair"/>
</dbReference>
<evidence type="ECO:0000256" key="7">
    <source>
        <dbReference type="ARBA" id="ARBA00022553"/>
    </source>
</evidence>
<reference evidence="15" key="2">
    <citation type="submission" date="2025-08" db="UniProtKB">
        <authorList>
            <consortium name="Ensembl"/>
        </authorList>
    </citation>
    <scope>IDENTIFICATION</scope>
</reference>
<keyword evidence="7" id="KW-0597">Phosphoprotein</keyword>
<evidence type="ECO:0000256" key="12">
    <source>
        <dbReference type="ARBA" id="ARBA00023136"/>
    </source>
</evidence>
<keyword evidence="10" id="KW-0862">Zinc</keyword>
<dbReference type="GO" id="GO:0070062">
    <property type="term" value="C:extracellular exosome"/>
    <property type="evidence" value="ECO:0007669"/>
    <property type="project" value="TreeGrafter"/>
</dbReference>
<organism evidence="15 16">
    <name type="scientific">Peromyscus maniculatus bairdii</name>
    <name type="common">Prairie deer mouse</name>
    <dbReference type="NCBI Taxonomy" id="230844"/>
    <lineage>
        <taxon>Eukaryota</taxon>
        <taxon>Metazoa</taxon>
        <taxon>Chordata</taxon>
        <taxon>Craniata</taxon>
        <taxon>Vertebrata</taxon>
        <taxon>Euteleostomi</taxon>
        <taxon>Mammalia</taxon>
        <taxon>Eutheria</taxon>
        <taxon>Euarchontoglires</taxon>
        <taxon>Glires</taxon>
        <taxon>Rodentia</taxon>
        <taxon>Myomorpha</taxon>
        <taxon>Muroidea</taxon>
        <taxon>Cricetidae</taxon>
        <taxon>Neotominae</taxon>
        <taxon>Peromyscus</taxon>
    </lineage>
</organism>
<evidence type="ECO:0000256" key="8">
    <source>
        <dbReference type="ARBA" id="ARBA00022723"/>
    </source>
</evidence>
<dbReference type="AlphaFoldDB" id="A0A8C8UCM2"/>
<sequence>MKGLRSPHKRLGNKIQPAMSQMEQGMETIIKTFHKHSGKEGDPDTLSQKEFKQLLNKDMPNTFKKEKKDKKAMNHMMEDLDTDKDGQLCFDEFVDLLVKVLITDHKKTHKNVSSYDNGLSHDPSYGPSLREGDNRGNCHSK</sequence>
<dbReference type="SMART" id="SM00054">
    <property type="entry name" value="EFh"/>
    <property type="match status" value="1"/>
</dbReference>
<dbReference type="GO" id="GO:0005509">
    <property type="term" value="F:calcium ion binding"/>
    <property type="evidence" value="ECO:0007669"/>
    <property type="project" value="InterPro"/>
</dbReference>
<dbReference type="GO" id="GO:0032496">
    <property type="term" value="P:response to lipopolysaccharide"/>
    <property type="evidence" value="ECO:0007669"/>
    <property type="project" value="TreeGrafter"/>
</dbReference>
<dbReference type="SUPFAM" id="SSF47473">
    <property type="entry name" value="EF-hand"/>
    <property type="match status" value="1"/>
</dbReference>
<evidence type="ECO:0000256" key="5">
    <source>
        <dbReference type="ARBA" id="ARBA00022490"/>
    </source>
</evidence>
<dbReference type="GO" id="GO:0030593">
    <property type="term" value="P:neutrophil chemotaxis"/>
    <property type="evidence" value="ECO:0007669"/>
    <property type="project" value="TreeGrafter"/>
</dbReference>
<dbReference type="Ensembl" id="ENSPEMT00000033831.1">
    <property type="protein sequence ID" value="ENSPEMP00000030403.1"/>
    <property type="gene ID" value="ENSPEMG00000017211.2"/>
</dbReference>
<dbReference type="GO" id="GO:0045113">
    <property type="term" value="P:regulation of integrin biosynthetic process"/>
    <property type="evidence" value="ECO:0007669"/>
    <property type="project" value="TreeGrafter"/>
</dbReference>
<keyword evidence="11" id="KW-0106">Calcium</keyword>
<dbReference type="GO" id="GO:0035425">
    <property type="term" value="P:autocrine signaling"/>
    <property type="evidence" value="ECO:0007669"/>
    <property type="project" value="TreeGrafter"/>
</dbReference>
<dbReference type="PROSITE" id="PS50222">
    <property type="entry name" value="EF_HAND_2"/>
    <property type="match status" value="1"/>
</dbReference>
<dbReference type="GO" id="GO:0005737">
    <property type="term" value="C:cytoplasm"/>
    <property type="evidence" value="ECO:0007669"/>
    <property type="project" value="UniProtKB-SubCell"/>
</dbReference>
<proteinExistence type="predicted"/>
<dbReference type="GO" id="GO:0002544">
    <property type="term" value="P:chronic inflammatory response"/>
    <property type="evidence" value="ECO:0007669"/>
    <property type="project" value="TreeGrafter"/>
</dbReference>
<keyword evidence="4" id="KW-1003">Cell membrane</keyword>
<evidence type="ECO:0000313" key="16">
    <source>
        <dbReference type="Proteomes" id="UP000694547"/>
    </source>
</evidence>
<keyword evidence="12" id="KW-0472">Membrane</keyword>
<evidence type="ECO:0000256" key="1">
    <source>
        <dbReference type="ARBA" id="ARBA00004236"/>
    </source>
</evidence>